<accession>A0A6C2UVM6</accession>
<organism evidence="2 3">
    <name type="scientific">Pontiella sulfatireligans</name>
    <dbReference type="NCBI Taxonomy" id="2750658"/>
    <lineage>
        <taxon>Bacteria</taxon>
        <taxon>Pseudomonadati</taxon>
        <taxon>Kiritimatiellota</taxon>
        <taxon>Kiritimatiellia</taxon>
        <taxon>Kiritimatiellales</taxon>
        <taxon>Pontiellaceae</taxon>
        <taxon>Pontiella</taxon>
    </lineage>
</organism>
<sequence>MRIKHYLALAAVLAIAGSAEAVLLAYEGFEYPTTSTGLWSGTGNTGLNGGTGFASEWIVTDTSGTANWNITAGSPTWGSLTVSSNQLFREATGGTEELSRPVSADLDGATDLWFGLLWKGGDNAHFAIGGGPFANDTSFNLSSGPGFGFFNKDYNYPDTDKGISVGVWDNSGTPTYNASGDIGLVRGDTVFLVGHISFNTGTGGADVFKLYSVGVDLELANATLIATLEVDGDESLLDTVAKNTNRNPGMDELRIGTAYADVVAASAEFIFNLLPEDQQVISADFPAVTATNSIQVEYDNHVSGVEITALNLSDTNAFSVLTATPFTMTDPIPSNALLEFAFDATAVTNITGASEGFNATGSVDIVWTKVGSGVSNTNAVELIGDFNNPLTRFNYDNTLALGLAYPATAVTNDISVSYVAGRPGHTNVQITAINVVNASTNGFSVLTAPFTIPDAEPSNSVIQVTFDNSGGQLENKDSATADIQITWQEAGGTTNYTVTTAVSVSYANLPDGVIQQVFSNPSNINTDNGGKLQLNNFELATNQWYGANVAHSINDGYLWVKSGGNNRSTVNLIQGGTRGMDNFGPQDTMVLSNGLYRYDFDFEMTRTPNTENMWGFGAYALIGQDAYDTNSMVNYVEFDLGTDNPVYVEPENVGSAYYRVHPNGKLIGSNLIARTTGSVYLNIQDGEDAVFLIQSGGNAEPYIYELTLTRVGEFDPNTDTPNSPNAVLAADFNDAGATNAIILWDQTDTNAGTDSNGVSIANTWRGSNVIWENQKFRTITGAGTIKASLLVLRRGESGYDDVGVQDTIALTSGVYSLTLDLDVVDTFQTNTSVASVEVYALSQDLTGDVNQVRIKHTPGDNPYLVADGSAAFALLGKVDYSNNVSGEAVSLTDMQVLDDQDVVILFHHREGPDMIVDNVELVRTGDAVLTGYDGWAAGFTGFFDTALESDPDSDGVNNLIEYALNGDPTDPDTSILPDSFTDVDGGSNWLYYVHTERTDDDTLTYTVEAGDNLVYTNWNVAGISFVGDSETVDSYKSVTNRTDTEVSAEFIRLQVQKD</sequence>
<keyword evidence="1" id="KW-0732">Signal</keyword>
<evidence type="ECO:0000256" key="1">
    <source>
        <dbReference type="SAM" id="SignalP"/>
    </source>
</evidence>
<dbReference type="EMBL" id="CAAHFH010000003">
    <property type="protein sequence ID" value="VGO23167.1"/>
    <property type="molecule type" value="Genomic_DNA"/>
</dbReference>
<evidence type="ECO:0000313" key="3">
    <source>
        <dbReference type="Proteomes" id="UP000346198"/>
    </source>
</evidence>
<proteinExistence type="predicted"/>
<gene>
    <name evidence="2" type="ORF">SCARR_05272</name>
</gene>
<feature type="chain" id="PRO_5025358927" evidence="1">
    <location>
        <begin position="22"/>
        <end position="1058"/>
    </location>
</feature>
<evidence type="ECO:0000313" key="2">
    <source>
        <dbReference type="EMBL" id="VGO23167.1"/>
    </source>
</evidence>
<feature type="signal peptide" evidence="1">
    <location>
        <begin position="1"/>
        <end position="21"/>
    </location>
</feature>
<dbReference type="Proteomes" id="UP000346198">
    <property type="component" value="Unassembled WGS sequence"/>
</dbReference>
<name>A0A6C2UVM6_9BACT</name>
<reference evidence="2 3" key="1">
    <citation type="submission" date="2019-04" db="EMBL/GenBank/DDBJ databases">
        <authorList>
            <person name="Van Vliet M D."/>
        </authorList>
    </citation>
    <scope>NUCLEOTIDE SEQUENCE [LARGE SCALE GENOMIC DNA]</scope>
    <source>
        <strain evidence="2 3">F21</strain>
    </source>
</reference>
<dbReference type="AlphaFoldDB" id="A0A6C2UVM6"/>
<dbReference type="RefSeq" id="WP_136065298.1">
    <property type="nucleotide sequence ID" value="NZ_CAAHFH010000003.1"/>
</dbReference>
<keyword evidence="3" id="KW-1185">Reference proteome</keyword>
<protein>
    <submittedName>
        <fullName evidence="2">Uncharacterized protein</fullName>
    </submittedName>
</protein>